<evidence type="ECO:0000313" key="3">
    <source>
        <dbReference type="Proteomes" id="UP000035740"/>
    </source>
</evidence>
<reference evidence="2 3" key="1">
    <citation type="journal article" date="2014" name="Nature">
        <title>The genome of the recently domesticated crop plant sugar beet (Beta vulgaris).</title>
        <authorList>
            <person name="Dohm J.C."/>
            <person name="Minoche A.E."/>
            <person name="Holtgrawe D."/>
            <person name="Capella-Gutierrez S."/>
            <person name="Zakrzewski F."/>
            <person name="Tafer H."/>
            <person name="Rupp O."/>
            <person name="Sorensen T.R."/>
            <person name="Stracke R."/>
            <person name="Reinhardt R."/>
            <person name="Goesmann A."/>
            <person name="Kraft T."/>
            <person name="Schulz B."/>
            <person name="Stadler P.F."/>
            <person name="Schmidt T."/>
            <person name="Gabaldon T."/>
            <person name="Lehrach H."/>
            <person name="Weisshaar B."/>
            <person name="Himmelbauer H."/>
        </authorList>
    </citation>
    <scope>NUCLEOTIDE SEQUENCE [LARGE SCALE GENOMIC DNA]</scope>
    <source>
        <tissue evidence="2">Taproot</tissue>
    </source>
</reference>
<gene>
    <name evidence="2" type="ORF">BVRB_033060</name>
</gene>
<sequence>VLVSSESDNEVEDSPGVIAQVLPYLYIGDASAACNAQQIKELGIHYALNCSSEDVNFDDDIVHLYETYSTLPIENVIDEDISKYFQSAFEMILKAKQDVRRSIDCA</sequence>
<dbReference type="AlphaFoldDB" id="A0A0J8AWU9"/>
<evidence type="ECO:0000256" key="1">
    <source>
        <dbReference type="ARBA" id="ARBA00022912"/>
    </source>
</evidence>
<accession>A0A0J8AWU9</accession>
<dbReference type="Gramene" id="KMS93281">
    <property type="protein sequence ID" value="KMS93281"/>
    <property type="gene ID" value="BVRB_033060"/>
</dbReference>
<dbReference type="EMBL" id="KQ104632">
    <property type="protein sequence ID" value="KMS93281.1"/>
    <property type="molecule type" value="Genomic_DNA"/>
</dbReference>
<dbReference type="InterPro" id="IPR029021">
    <property type="entry name" value="Prot-tyrosine_phosphatase-like"/>
</dbReference>
<dbReference type="SUPFAM" id="SSF52799">
    <property type="entry name" value="(Phosphotyrosine protein) phosphatases II"/>
    <property type="match status" value="1"/>
</dbReference>
<dbReference type="Proteomes" id="UP000035740">
    <property type="component" value="Unassembled WGS sequence"/>
</dbReference>
<keyword evidence="3" id="KW-1185">Reference proteome</keyword>
<dbReference type="GO" id="GO:0043409">
    <property type="term" value="P:negative regulation of MAPK cascade"/>
    <property type="evidence" value="ECO:0007669"/>
    <property type="project" value="TreeGrafter"/>
</dbReference>
<dbReference type="GO" id="GO:0005737">
    <property type="term" value="C:cytoplasm"/>
    <property type="evidence" value="ECO:0007669"/>
    <property type="project" value="TreeGrafter"/>
</dbReference>
<dbReference type="OrthoDB" id="165342at2759"/>
<dbReference type="PANTHER" id="PTHR10159:SF519">
    <property type="entry name" value="DUAL SPECIFICITY PROTEIN PHOSPHATASE MPK3"/>
    <property type="match status" value="1"/>
</dbReference>
<dbReference type="CDD" id="cd14498">
    <property type="entry name" value="DSP"/>
    <property type="match status" value="1"/>
</dbReference>
<keyword evidence="1" id="KW-0378">Hydrolase</keyword>
<feature type="non-terminal residue" evidence="2">
    <location>
        <position position="1"/>
    </location>
</feature>
<organism evidence="2 3">
    <name type="scientific">Beta vulgaris subsp. vulgaris</name>
    <name type="common">Beet</name>
    <dbReference type="NCBI Taxonomy" id="3555"/>
    <lineage>
        <taxon>Eukaryota</taxon>
        <taxon>Viridiplantae</taxon>
        <taxon>Streptophyta</taxon>
        <taxon>Embryophyta</taxon>
        <taxon>Tracheophyta</taxon>
        <taxon>Spermatophyta</taxon>
        <taxon>Magnoliopsida</taxon>
        <taxon>eudicotyledons</taxon>
        <taxon>Gunneridae</taxon>
        <taxon>Pentapetalae</taxon>
        <taxon>Caryophyllales</taxon>
        <taxon>Chenopodiaceae</taxon>
        <taxon>Betoideae</taxon>
        <taxon>Beta</taxon>
    </lineage>
</organism>
<name>A0A0J8AWU9_BETVV</name>
<dbReference type="PANTHER" id="PTHR10159">
    <property type="entry name" value="DUAL SPECIFICITY PROTEIN PHOSPHATASE"/>
    <property type="match status" value="1"/>
</dbReference>
<proteinExistence type="predicted"/>
<dbReference type="Gene3D" id="3.90.190.10">
    <property type="entry name" value="Protein tyrosine phosphatase superfamily"/>
    <property type="match status" value="1"/>
</dbReference>
<dbReference type="GO" id="GO:0004721">
    <property type="term" value="F:phosphoprotein phosphatase activity"/>
    <property type="evidence" value="ECO:0007669"/>
    <property type="project" value="UniProtKB-KW"/>
</dbReference>
<evidence type="ECO:0000313" key="2">
    <source>
        <dbReference type="EMBL" id="KMS93281.1"/>
    </source>
</evidence>
<protein>
    <submittedName>
        <fullName evidence="2">Uncharacterized protein</fullName>
    </submittedName>
</protein>
<keyword evidence="1" id="KW-0904">Protein phosphatase</keyword>